<dbReference type="RefSeq" id="XP_025426025.1">
    <property type="nucleotide sequence ID" value="XM_025572375.1"/>
</dbReference>
<gene>
    <name evidence="2" type="ORF">BP01DRAFT_309185</name>
</gene>
<organism evidence="2 3">
    <name type="scientific">Aspergillus saccharolyticus JOP 1030-1</name>
    <dbReference type="NCBI Taxonomy" id="1450539"/>
    <lineage>
        <taxon>Eukaryota</taxon>
        <taxon>Fungi</taxon>
        <taxon>Dikarya</taxon>
        <taxon>Ascomycota</taxon>
        <taxon>Pezizomycotina</taxon>
        <taxon>Eurotiomycetes</taxon>
        <taxon>Eurotiomycetidae</taxon>
        <taxon>Eurotiales</taxon>
        <taxon>Aspergillaceae</taxon>
        <taxon>Aspergillus</taxon>
        <taxon>Aspergillus subgen. Circumdati</taxon>
    </lineage>
</organism>
<proteinExistence type="predicted"/>
<feature type="transmembrane region" description="Helical" evidence="1">
    <location>
        <begin position="18"/>
        <end position="38"/>
    </location>
</feature>
<sequence length="82" mass="9313">TTINPPGAVNIDSINNMLFLPLVSITTTTGLSLFWIIYNTGCCTLYNCIFYSIIFYNTTSISIYCIELLLLDYLAFYYSLLL</sequence>
<dbReference type="AlphaFoldDB" id="A0A318Z5F0"/>
<dbReference type="EMBL" id="KZ821311">
    <property type="protein sequence ID" value="PYH40043.1"/>
    <property type="molecule type" value="Genomic_DNA"/>
</dbReference>
<dbReference type="Proteomes" id="UP000248349">
    <property type="component" value="Unassembled WGS sequence"/>
</dbReference>
<keyword evidence="3" id="KW-1185">Reference proteome</keyword>
<keyword evidence="1" id="KW-0472">Membrane</keyword>
<keyword evidence="1" id="KW-0812">Transmembrane</keyword>
<name>A0A318Z5F0_9EURO</name>
<evidence type="ECO:0000256" key="1">
    <source>
        <dbReference type="SAM" id="Phobius"/>
    </source>
</evidence>
<reference evidence="2 3" key="1">
    <citation type="submission" date="2016-12" db="EMBL/GenBank/DDBJ databases">
        <title>The genomes of Aspergillus section Nigri reveals drivers in fungal speciation.</title>
        <authorList>
            <consortium name="DOE Joint Genome Institute"/>
            <person name="Vesth T.C."/>
            <person name="Nybo J."/>
            <person name="Theobald S."/>
            <person name="Brandl J."/>
            <person name="Frisvad J.C."/>
            <person name="Nielsen K.F."/>
            <person name="Lyhne E.K."/>
            <person name="Kogle M.E."/>
            <person name="Kuo A."/>
            <person name="Riley R."/>
            <person name="Clum A."/>
            <person name="Nolan M."/>
            <person name="Lipzen A."/>
            <person name="Salamov A."/>
            <person name="Henrissat B."/>
            <person name="Wiebenga A."/>
            <person name="De Vries R.P."/>
            <person name="Grigoriev I.V."/>
            <person name="Mortensen U.H."/>
            <person name="Andersen M.R."/>
            <person name="Baker S.E."/>
        </authorList>
    </citation>
    <scope>NUCLEOTIDE SEQUENCE [LARGE SCALE GENOMIC DNA]</scope>
    <source>
        <strain evidence="2 3">JOP 1030-1</strain>
    </source>
</reference>
<evidence type="ECO:0000313" key="2">
    <source>
        <dbReference type="EMBL" id="PYH40043.1"/>
    </source>
</evidence>
<keyword evidence="1" id="KW-1133">Transmembrane helix</keyword>
<protein>
    <submittedName>
        <fullName evidence="2">Uncharacterized protein</fullName>
    </submittedName>
</protein>
<dbReference type="GeneID" id="37073603"/>
<evidence type="ECO:0000313" key="3">
    <source>
        <dbReference type="Proteomes" id="UP000248349"/>
    </source>
</evidence>
<accession>A0A318Z5F0</accession>
<feature type="transmembrane region" description="Helical" evidence="1">
    <location>
        <begin position="50"/>
        <end position="76"/>
    </location>
</feature>
<feature type="non-terminal residue" evidence="2">
    <location>
        <position position="1"/>
    </location>
</feature>